<feature type="non-terminal residue" evidence="2">
    <location>
        <position position="119"/>
    </location>
</feature>
<feature type="region of interest" description="Disordered" evidence="1">
    <location>
        <begin position="78"/>
        <end position="103"/>
    </location>
</feature>
<dbReference type="EMBL" id="CAXITT010000357">
    <property type="protein sequence ID" value="CAL1539822.1"/>
    <property type="molecule type" value="Genomic_DNA"/>
</dbReference>
<evidence type="ECO:0000256" key="1">
    <source>
        <dbReference type="SAM" id="MobiDB-lite"/>
    </source>
</evidence>
<dbReference type="Proteomes" id="UP001497497">
    <property type="component" value="Unassembled WGS sequence"/>
</dbReference>
<feature type="region of interest" description="Disordered" evidence="1">
    <location>
        <begin position="1"/>
        <end position="58"/>
    </location>
</feature>
<reference evidence="2 3" key="1">
    <citation type="submission" date="2024-04" db="EMBL/GenBank/DDBJ databases">
        <authorList>
            <consortium name="Genoscope - CEA"/>
            <person name="William W."/>
        </authorList>
    </citation>
    <scope>NUCLEOTIDE SEQUENCE [LARGE SCALE GENOMIC DNA]</scope>
</reference>
<evidence type="ECO:0000313" key="2">
    <source>
        <dbReference type="EMBL" id="CAL1539822.1"/>
    </source>
</evidence>
<proteinExistence type="predicted"/>
<gene>
    <name evidence="2" type="ORF">GSLYS_00013555001</name>
</gene>
<protein>
    <submittedName>
        <fullName evidence="2">Uncharacterized protein</fullName>
    </submittedName>
</protein>
<name>A0AAV2HZS5_LYMST</name>
<feature type="compositionally biased region" description="Basic and acidic residues" evidence="1">
    <location>
        <begin position="1"/>
        <end position="13"/>
    </location>
</feature>
<organism evidence="2 3">
    <name type="scientific">Lymnaea stagnalis</name>
    <name type="common">Great pond snail</name>
    <name type="synonym">Helix stagnalis</name>
    <dbReference type="NCBI Taxonomy" id="6523"/>
    <lineage>
        <taxon>Eukaryota</taxon>
        <taxon>Metazoa</taxon>
        <taxon>Spiralia</taxon>
        <taxon>Lophotrochozoa</taxon>
        <taxon>Mollusca</taxon>
        <taxon>Gastropoda</taxon>
        <taxon>Heterobranchia</taxon>
        <taxon>Euthyneura</taxon>
        <taxon>Panpulmonata</taxon>
        <taxon>Hygrophila</taxon>
        <taxon>Lymnaeoidea</taxon>
        <taxon>Lymnaeidae</taxon>
        <taxon>Lymnaea</taxon>
    </lineage>
</organism>
<dbReference type="AlphaFoldDB" id="A0AAV2HZS5"/>
<comment type="caution">
    <text evidence="2">The sequence shown here is derived from an EMBL/GenBank/DDBJ whole genome shotgun (WGS) entry which is preliminary data.</text>
</comment>
<sequence length="119" mass="12891">DEDVDEGRRRESGAEEQITEEIADEVNASDDDDDNNNYTSVDVEVNQGPGKEEMGLSRGAGRAAKLMGVRLPLANLISKTKRGDPQKAVSVPKPAPKKANHSVVFETTADVEIVNEQDN</sequence>
<evidence type="ECO:0000313" key="3">
    <source>
        <dbReference type="Proteomes" id="UP001497497"/>
    </source>
</evidence>
<keyword evidence="3" id="KW-1185">Reference proteome</keyword>
<feature type="compositionally biased region" description="Acidic residues" evidence="1">
    <location>
        <begin position="17"/>
        <end position="35"/>
    </location>
</feature>
<feature type="non-terminal residue" evidence="2">
    <location>
        <position position="1"/>
    </location>
</feature>
<accession>A0AAV2HZS5</accession>